<evidence type="ECO:0000313" key="4">
    <source>
        <dbReference type="Proteomes" id="UP000614490"/>
    </source>
</evidence>
<proteinExistence type="predicted"/>
<dbReference type="AlphaFoldDB" id="A0A931HX17"/>
<dbReference type="Pfam" id="PF01978">
    <property type="entry name" value="TrmB"/>
    <property type="match status" value="1"/>
</dbReference>
<feature type="domain" description="Transcription regulator TrmB C-terminal" evidence="2">
    <location>
        <begin position="101"/>
        <end position="223"/>
    </location>
</feature>
<evidence type="ECO:0000313" key="3">
    <source>
        <dbReference type="EMBL" id="MBH0230991.1"/>
    </source>
</evidence>
<dbReference type="Gene3D" id="1.10.10.10">
    <property type="entry name" value="Winged helix-like DNA-binding domain superfamily/Winged helix DNA-binding domain"/>
    <property type="match status" value="1"/>
</dbReference>
<dbReference type="InterPro" id="IPR036388">
    <property type="entry name" value="WH-like_DNA-bd_sf"/>
</dbReference>
<feature type="domain" description="Transcription regulator TrmB N-terminal" evidence="1">
    <location>
        <begin position="2"/>
        <end position="71"/>
    </location>
</feature>
<dbReference type="InterPro" id="IPR021586">
    <property type="entry name" value="Tscrpt_reg_TrmB_C"/>
</dbReference>
<dbReference type="InterPro" id="IPR036390">
    <property type="entry name" value="WH_DNA-bd_sf"/>
</dbReference>
<reference evidence="3 4" key="1">
    <citation type="journal article" date="2005" name="Int. J. Syst. Evol. Microbiol.">
        <title>Halobacillus yeomjeoni sp. nov., isolated from a marine solar saltern in Korea.</title>
        <authorList>
            <person name="Yoon J.H."/>
            <person name="Kang S.J."/>
            <person name="Lee C.H."/>
            <person name="Oh H.W."/>
            <person name="Oh T.K."/>
        </authorList>
    </citation>
    <scope>NUCLEOTIDE SEQUENCE [LARGE SCALE GENOMIC DNA]</scope>
    <source>
        <strain evidence="3 4">KCTC 3957</strain>
    </source>
</reference>
<comment type="caution">
    <text evidence="3">The sequence shown here is derived from an EMBL/GenBank/DDBJ whole genome shotgun (WGS) entry which is preliminary data.</text>
</comment>
<keyword evidence="4" id="KW-1185">Reference proteome</keyword>
<organism evidence="3 4">
    <name type="scientific">Halobacillus yeomjeoni</name>
    <dbReference type="NCBI Taxonomy" id="311194"/>
    <lineage>
        <taxon>Bacteria</taxon>
        <taxon>Bacillati</taxon>
        <taxon>Bacillota</taxon>
        <taxon>Bacilli</taxon>
        <taxon>Bacillales</taxon>
        <taxon>Bacillaceae</taxon>
        <taxon>Halobacillus</taxon>
    </lineage>
</organism>
<dbReference type="PANTHER" id="PTHR34293">
    <property type="entry name" value="HTH-TYPE TRANSCRIPTIONAL REGULATOR TRMBL2"/>
    <property type="match status" value="1"/>
</dbReference>
<dbReference type="Proteomes" id="UP000614490">
    <property type="component" value="Unassembled WGS sequence"/>
</dbReference>
<name>A0A931HX17_9BACI</name>
<accession>A0A931HX17</accession>
<dbReference type="CDD" id="cd09124">
    <property type="entry name" value="PLDc_like_TrmB_middle"/>
    <property type="match status" value="1"/>
</dbReference>
<dbReference type="Pfam" id="PF11495">
    <property type="entry name" value="Regulator_TrmB"/>
    <property type="match status" value="1"/>
</dbReference>
<protein>
    <submittedName>
        <fullName evidence="3">TrmB family transcriptional regulator</fullName>
    </submittedName>
</protein>
<dbReference type="PANTHER" id="PTHR34293:SF1">
    <property type="entry name" value="HTH-TYPE TRANSCRIPTIONAL REGULATOR TRMBL2"/>
    <property type="match status" value="1"/>
</dbReference>
<evidence type="ECO:0000259" key="1">
    <source>
        <dbReference type="Pfam" id="PF01978"/>
    </source>
</evidence>
<gene>
    <name evidence="3" type="ORF">H0267_12255</name>
</gene>
<dbReference type="EMBL" id="JADZSC010000002">
    <property type="protein sequence ID" value="MBH0230991.1"/>
    <property type="molecule type" value="Genomic_DNA"/>
</dbReference>
<dbReference type="RefSeq" id="WP_197317592.1">
    <property type="nucleotide sequence ID" value="NZ_JADZSC010000002.1"/>
</dbReference>
<dbReference type="InterPro" id="IPR002831">
    <property type="entry name" value="Tscrpt_reg_TrmB_N"/>
</dbReference>
<evidence type="ECO:0000259" key="2">
    <source>
        <dbReference type="Pfam" id="PF11495"/>
    </source>
</evidence>
<dbReference type="InterPro" id="IPR051797">
    <property type="entry name" value="TrmB-like"/>
</dbReference>
<dbReference type="SUPFAM" id="SSF46785">
    <property type="entry name" value="Winged helix' DNA-binding domain"/>
    <property type="match status" value="1"/>
</dbReference>
<sequence>MLQKFGFTSYESQVFEVLTASESPLDAATIVKHSQVPKSKVYEVLNRMIDKGLLLSSFEGKKKLYSALPLETTIEKLTADFQANVKELKNHEYKLPQVDDRVWTIKNESAIASLAEEIVSKAKRSIYVSGWSDGLNALLPILEKKHDEQVKVEVLSIGEMNSVMGDMHILLPDEKHDALERHQIIIIDEEELLFAGVEDGEWHGINTKSNPLVKFFTDFFYHDVALTEITKKYEQTLLQDEEIRNILMKLRY</sequence>